<dbReference type="EMBL" id="JAUTWS010000005">
    <property type="protein sequence ID" value="MDO9708017.1"/>
    <property type="molecule type" value="Genomic_DNA"/>
</dbReference>
<evidence type="ECO:0000256" key="1">
    <source>
        <dbReference type="ARBA" id="ARBA00001966"/>
    </source>
</evidence>
<dbReference type="PANTHER" id="PTHR11228">
    <property type="entry name" value="RADICAL SAM DOMAIN PROTEIN"/>
    <property type="match status" value="1"/>
</dbReference>
<evidence type="ECO:0000256" key="2">
    <source>
        <dbReference type="ARBA" id="ARBA00022691"/>
    </source>
</evidence>
<dbReference type="InterPro" id="IPR019734">
    <property type="entry name" value="TPR_rpt"/>
</dbReference>
<keyword evidence="5" id="KW-0411">Iron-sulfur</keyword>
<dbReference type="SUPFAM" id="SSF48452">
    <property type="entry name" value="TPR-like"/>
    <property type="match status" value="1"/>
</dbReference>
<dbReference type="Pfam" id="PF13414">
    <property type="entry name" value="TPR_11"/>
    <property type="match status" value="1"/>
</dbReference>
<reference evidence="9 10" key="1">
    <citation type="submission" date="2023-08" db="EMBL/GenBank/DDBJ databases">
        <title>The draft genome sequence of Paracraurococcus sp. LOR1-02.</title>
        <authorList>
            <person name="Kingkaew E."/>
            <person name="Tanasupawat S."/>
        </authorList>
    </citation>
    <scope>NUCLEOTIDE SEQUENCE [LARGE SCALE GENOMIC DNA]</scope>
    <source>
        <strain evidence="9 10">LOR1-02</strain>
    </source>
</reference>
<keyword evidence="10" id="KW-1185">Reference proteome</keyword>
<keyword evidence="2" id="KW-0949">S-adenosyl-L-methionine</keyword>
<evidence type="ECO:0000313" key="10">
    <source>
        <dbReference type="Proteomes" id="UP001243009"/>
    </source>
</evidence>
<dbReference type="SFLD" id="SFLDS00029">
    <property type="entry name" value="Radical_SAM"/>
    <property type="match status" value="1"/>
</dbReference>
<keyword evidence="4" id="KW-0408">Iron</keyword>
<dbReference type="PROSITE" id="PS50293">
    <property type="entry name" value="TPR_REGION"/>
    <property type="match status" value="1"/>
</dbReference>
<dbReference type="SUPFAM" id="SSF102114">
    <property type="entry name" value="Radical SAM enzymes"/>
    <property type="match status" value="1"/>
</dbReference>
<dbReference type="CDD" id="cd21109">
    <property type="entry name" value="SPASM"/>
    <property type="match status" value="1"/>
</dbReference>
<dbReference type="InterPro" id="IPR013785">
    <property type="entry name" value="Aldolase_TIM"/>
</dbReference>
<dbReference type="InterPro" id="IPR011990">
    <property type="entry name" value="TPR-like_helical_dom_sf"/>
</dbReference>
<evidence type="ECO:0000259" key="7">
    <source>
        <dbReference type="Pfam" id="PF04055"/>
    </source>
</evidence>
<dbReference type="Proteomes" id="UP001243009">
    <property type="component" value="Unassembled WGS sequence"/>
</dbReference>
<dbReference type="PROSITE" id="PS50005">
    <property type="entry name" value="TPR"/>
    <property type="match status" value="2"/>
</dbReference>
<gene>
    <name evidence="9" type="ORF">Q7A36_06670</name>
</gene>
<feature type="domain" description="Radical SAM core" evidence="7">
    <location>
        <begin position="285"/>
        <end position="412"/>
    </location>
</feature>
<dbReference type="InterPro" id="IPR007197">
    <property type="entry name" value="rSAM"/>
</dbReference>
<evidence type="ECO:0000256" key="6">
    <source>
        <dbReference type="PROSITE-ProRule" id="PRU00339"/>
    </source>
</evidence>
<dbReference type="Gene3D" id="3.20.20.70">
    <property type="entry name" value="Aldolase class I"/>
    <property type="match status" value="1"/>
</dbReference>
<dbReference type="RefSeq" id="WP_305102888.1">
    <property type="nucleotide sequence ID" value="NZ_JAUTWS010000005.1"/>
</dbReference>
<comment type="cofactor">
    <cofactor evidence="1">
        <name>[4Fe-4S] cluster</name>
        <dbReference type="ChEBI" id="CHEBI:49883"/>
    </cofactor>
</comment>
<feature type="domain" description="4Fe4S-binding SPASM" evidence="8">
    <location>
        <begin position="487"/>
        <end position="552"/>
    </location>
</feature>
<dbReference type="Pfam" id="PF13186">
    <property type="entry name" value="SPASM"/>
    <property type="match status" value="1"/>
</dbReference>
<comment type="caution">
    <text evidence="9">The sequence shown here is derived from an EMBL/GenBank/DDBJ whole genome shotgun (WGS) entry which is preliminary data.</text>
</comment>
<feature type="repeat" description="TPR" evidence="6">
    <location>
        <begin position="92"/>
        <end position="125"/>
    </location>
</feature>
<evidence type="ECO:0000313" key="9">
    <source>
        <dbReference type="EMBL" id="MDO9708017.1"/>
    </source>
</evidence>
<protein>
    <submittedName>
        <fullName evidence="9">Tetratricopeptide repeat protein</fullName>
    </submittedName>
</protein>
<dbReference type="InterPro" id="IPR058240">
    <property type="entry name" value="rSAM_sf"/>
</dbReference>
<dbReference type="SMART" id="SM00028">
    <property type="entry name" value="TPR"/>
    <property type="match status" value="3"/>
</dbReference>
<accession>A0ABT9DVV1</accession>
<evidence type="ECO:0000256" key="3">
    <source>
        <dbReference type="ARBA" id="ARBA00022723"/>
    </source>
</evidence>
<organism evidence="9 10">
    <name type="scientific">Paracraurococcus lichenis</name>
    <dbReference type="NCBI Taxonomy" id="3064888"/>
    <lineage>
        <taxon>Bacteria</taxon>
        <taxon>Pseudomonadati</taxon>
        <taxon>Pseudomonadota</taxon>
        <taxon>Alphaproteobacteria</taxon>
        <taxon>Acetobacterales</taxon>
        <taxon>Roseomonadaceae</taxon>
        <taxon>Paracraurococcus</taxon>
    </lineage>
</organism>
<keyword evidence="6" id="KW-0802">TPR repeat</keyword>
<keyword evidence="3" id="KW-0479">Metal-binding</keyword>
<dbReference type="InterPro" id="IPR050377">
    <property type="entry name" value="Radical_SAM_PqqE_MftC-like"/>
</dbReference>
<dbReference type="InterPro" id="IPR023885">
    <property type="entry name" value="4Fe4S-binding_SPASM_dom"/>
</dbReference>
<dbReference type="Gene3D" id="1.25.40.10">
    <property type="entry name" value="Tetratricopeptide repeat domain"/>
    <property type="match status" value="1"/>
</dbReference>
<feature type="repeat" description="TPR" evidence="6">
    <location>
        <begin position="58"/>
        <end position="91"/>
    </location>
</feature>
<evidence type="ECO:0000256" key="5">
    <source>
        <dbReference type="ARBA" id="ARBA00023014"/>
    </source>
</evidence>
<proteinExistence type="predicted"/>
<evidence type="ECO:0000259" key="8">
    <source>
        <dbReference type="Pfam" id="PF13186"/>
    </source>
</evidence>
<dbReference type="Pfam" id="PF04055">
    <property type="entry name" value="Radical_SAM"/>
    <property type="match status" value="1"/>
</dbReference>
<sequence>MHRPGIVLPVPLTRLFRAASRRRTARLIQAGDAARDRAAWPAAVAGYRRALARDPGLAPIWVQLGHALQEGGDADAAEQAYRRAIALEPDNPDTLLHLGHVVGRRGAFAEALGLITQGLRLAPEDALLRGERDRLLGLHGARLLQDLQEAVARRDPAPIAESVTALLDLPTPPLQPLIALIPAIEALDLPDSAALILRRAVAADLGTAEHALALAALQAREVRLAEAHDTLAGIMAREPMHGLARDALRAVKARRNRAMREEIAAARGIAPEAIPAGIRFVAIGTTGLCNASCVHCPTGKPVTAHVPRTPMPLDLYERILREMAGLHLTVDIQISLGLFGDALVDPHVVERARLIRRHLPDVEISVNTNGAAYNRARHQALRGTIDILALHVESLRPEAYAELMAPLRLERVRPKMDAILEDFGGLVQVSCPVSRLNLPELGEIRRHFLAAGAGGVHFDKLSSRCAEDRSVFDRLALTPVPNRCGPAALDDLIIDCDGLVMGCCFDFERLEPIGDLSRQPLLEVLLSPARQRMRAQMAEGRHAERQTCNRCWMDAEEVAIA</sequence>
<evidence type="ECO:0000256" key="4">
    <source>
        <dbReference type="ARBA" id="ARBA00023004"/>
    </source>
</evidence>
<name>A0ABT9DVV1_9PROT</name>
<dbReference type="PANTHER" id="PTHR11228:SF7">
    <property type="entry name" value="PQQA PEPTIDE CYCLASE"/>
    <property type="match status" value="1"/>
</dbReference>
<dbReference type="CDD" id="cd01335">
    <property type="entry name" value="Radical_SAM"/>
    <property type="match status" value="1"/>
</dbReference>